<proteinExistence type="predicted"/>
<dbReference type="InterPro" id="IPR059180">
    <property type="entry name" value="3D_YorM"/>
</dbReference>
<dbReference type="EMBL" id="LR778114">
    <property type="protein sequence ID" value="CAB1129883.1"/>
    <property type="molecule type" value="Genomic_DNA"/>
</dbReference>
<evidence type="ECO:0000259" key="1">
    <source>
        <dbReference type="Pfam" id="PF01471"/>
    </source>
</evidence>
<dbReference type="GO" id="GO:0004553">
    <property type="term" value="F:hydrolase activity, hydrolyzing O-glycosyl compounds"/>
    <property type="evidence" value="ECO:0007669"/>
    <property type="project" value="InterPro"/>
</dbReference>
<evidence type="ECO:0000313" key="3">
    <source>
        <dbReference type="EMBL" id="CAB1129883.1"/>
    </source>
</evidence>
<dbReference type="GO" id="GO:0019867">
    <property type="term" value="C:outer membrane"/>
    <property type="evidence" value="ECO:0007669"/>
    <property type="project" value="InterPro"/>
</dbReference>
<protein>
    <recommendedName>
        <fullName evidence="5">Peptidoglycan-binding protein</fullName>
    </recommendedName>
</protein>
<evidence type="ECO:0000313" key="4">
    <source>
        <dbReference type="Proteomes" id="UP000503399"/>
    </source>
</evidence>
<dbReference type="KEGG" id="hfv:R50_2386"/>
<dbReference type="InterPro" id="IPR002477">
    <property type="entry name" value="Peptidoglycan-bd-like"/>
</dbReference>
<gene>
    <name evidence="3" type="ORF">R50_2386</name>
</gene>
<dbReference type="InterPro" id="IPR036365">
    <property type="entry name" value="PGBD-like_sf"/>
</dbReference>
<dbReference type="Pfam" id="PF01471">
    <property type="entry name" value="PG_binding_1"/>
    <property type="match status" value="2"/>
</dbReference>
<feature type="domain" description="Peptidoglycan binding-like" evidence="1">
    <location>
        <begin position="44"/>
        <end position="93"/>
    </location>
</feature>
<dbReference type="InterPro" id="IPR036366">
    <property type="entry name" value="PGBDSf"/>
</dbReference>
<dbReference type="AlphaFoldDB" id="A0A6F8ZK99"/>
<accession>A0A6F8ZK99</accession>
<dbReference type="SUPFAM" id="SSF47090">
    <property type="entry name" value="PGBD-like"/>
    <property type="match status" value="2"/>
</dbReference>
<keyword evidence="4" id="KW-1185">Reference proteome</keyword>
<organism evidence="3 4">
    <name type="scientific">Candidatus Hydrogenisulfobacillus filiaventi</name>
    <dbReference type="NCBI Taxonomy" id="2707344"/>
    <lineage>
        <taxon>Bacteria</taxon>
        <taxon>Bacillati</taxon>
        <taxon>Bacillota</taxon>
        <taxon>Clostridia</taxon>
        <taxon>Eubacteriales</taxon>
        <taxon>Clostridiales Family XVII. Incertae Sedis</taxon>
        <taxon>Candidatus Hydrogenisulfobacillus</taxon>
    </lineage>
</organism>
<dbReference type="CDD" id="cd14667">
    <property type="entry name" value="3D_containing_proteins"/>
    <property type="match status" value="1"/>
</dbReference>
<feature type="domain" description="Peptidoglycan binding-like" evidence="1">
    <location>
        <begin position="139"/>
        <end position="191"/>
    </location>
</feature>
<sequence>MLGLGLALSPALAHAESPSALARLEAEHPAMQHVLYPWDSGRWVFTLQADLGLLGYPVPFNGTMDTATVAAVRRFQADQGLAVTGVVNAATWQDILAGFGLTPRYDGSRVPGTAGLARLLAEHPAMRQVLGYGDQGHWVATLQADLAQLGYPEVGPDDGIFGPRTLAALKAFQADNGLPVTGRTDVATWKRVLSQLGVLGGGRANGSSGQGSGGSGTQAGADLAAGGTIDGRPILAVHHMIATAYGPSWSDNYPYGPVDYFGQPLEPGMVAVDPSVIPLKSWVYVTGYTDPVLPAGGFLGRAMDEGDAIVGDRIDIYMDHGPQTVSDFGIEPVTVYVLGN</sequence>
<dbReference type="InterPro" id="IPR010611">
    <property type="entry name" value="3D_dom"/>
</dbReference>
<evidence type="ECO:0008006" key="5">
    <source>
        <dbReference type="Google" id="ProtNLM"/>
    </source>
</evidence>
<dbReference type="InterPro" id="IPR036908">
    <property type="entry name" value="RlpA-like_sf"/>
</dbReference>
<dbReference type="Gene3D" id="2.40.40.10">
    <property type="entry name" value="RlpA-like domain"/>
    <property type="match status" value="1"/>
</dbReference>
<dbReference type="Proteomes" id="UP000503399">
    <property type="component" value="Chromosome"/>
</dbReference>
<feature type="domain" description="3D" evidence="2">
    <location>
        <begin position="270"/>
        <end position="338"/>
    </location>
</feature>
<dbReference type="GO" id="GO:0009254">
    <property type="term" value="P:peptidoglycan turnover"/>
    <property type="evidence" value="ECO:0007669"/>
    <property type="project" value="InterPro"/>
</dbReference>
<evidence type="ECO:0000259" key="2">
    <source>
        <dbReference type="Pfam" id="PF06725"/>
    </source>
</evidence>
<name>A0A6F8ZK99_9FIRM</name>
<dbReference type="Gene3D" id="1.10.101.10">
    <property type="entry name" value="PGBD-like superfamily/PGBD"/>
    <property type="match status" value="2"/>
</dbReference>
<dbReference type="Pfam" id="PF06725">
    <property type="entry name" value="3D"/>
    <property type="match status" value="1"/>
</dbReference>
<reference evidence="3 4" key="1">
    <citation type="submission" date="2020-02" db="EMBL/GenBank/DDBJ databases">
        <authorList>
            <person name="Hogendoorn C."/>
        </authorList>
    </citation>
    <scope>NUCLEOTIDE SEQUENCE [LARGE SCALE GENOMIC DNA]</scope>
    <source>
        <strain evidence="3">R501</strain>
    </source>
</reference>
<dbReference type="SUPFAM" id="SSF50685">
    <property type="entry name" value="Barwin-like endoglucanases"/>
    <property type="match status" value="1"/>
</dbReference>